<feature type="compositionally biased region" description="Low complexity" evidence="2">
    <location>
        <begin position="15"/>
        <end position="30"/>
    </location>
</feature>
<feature type="region of interest" description="Disordered" evidence="2">
    <location>
        <begin position="1"/>
        <end position="59"/>
    </location>
</feature>
<organism evidence="3 4">
    <name type="scientific">Tanacetum coccineum</name>
    <dbReference type="NCBI Taxonomy" id="301880"/>
    <lineage>
        <taxon>Eukaryota</taxon>
        <taxon>Viridiplantae</taxon>
        <taxon>Streptophyta</taxon>
        <taxon>Embryophyta</taxon>
        <taxon>Tracheophyta</taxon>
        <taxon>Spermatophyta</taxon>
        <taxon>Magnoliopsida</taxon>
        <taxon>eudicotyledons</taxon>
        <taxon>Gunneridae</taxon>
        <taxon>Pentapetalae</taxon>
        <taxon>asterids</taxon>
        <taxon>campanulids</taxon>
        <taxon>Asterales</taxon>
        <taxon>Asteraceae</taxon>
        <taxon>Asteroideae</taxon>
        <taxon>Anthemideae</taxon>
        <taxon>Anthemidinae</taxon>
        <taxon>Tanacetum</taxon>
    </lineage>
</organism>
<evidence type="ECO:0000256" key="1">
    <source>
        <dbReference type="SAM" id="Coils"/>
    </source>
</evidence>
<sequence length="394" mass="44172">MLPQSVVDEGEGLEQLTEPQPTPSLTQPSTAEQPLITASSSRPEHTHNPSLNLEGTNSPLLGGQTYNRAEGALNLQEFFILCTNLSNRVLTLETAKDAQAIEIIKLKKRITKLKQKSKPVISHYRAWLKSVQRLSMKKRFGKKESVSKQGRKKAKLESTLDDSTLFDDLDADHGIDYMETKEAVDEGKKSNETGEVKLTADTKEVVEDKGGEKGGSTEELVSTAVPETVSTARPDIDAARQEDSTVNKYICNTPKIMSQRKLHGNYVTKMKEEKAKEKGMTIKNVEDSSRPARSILTLKPLPTIDPKDKGKEVLKESPVKKAKRGDLDVAQIEKDAEVARLIYEEELTEIEKEKEERQRQDQASVDYIENLYDKVQAKMDASEEFAARLQMEER</sequence>
<evidence type="ECO:0008006" key="5">
    <source>
        <dbReference type="Google" id="ProtNLM"/>
    </source>
</evidence>
<name>A0ABQ4XA39_9ASTR</name>
<dbReference type="EMBL" id="BQNB010009329">
    <property type="protein sequence ID" value="GJS61987.1"/>
    <property type="molecule type" value="Genomic_DNA"/>
</dbReference>
<protein>
    <recommendedName>
        <fullName evidence="5">No apical meristem-associated C-terminal domain-containing protein</fullName>
    </recommendedName>
</protein>
<keyword evidence="1" id="KW-0175">Coiled coil</keyword>
<evidence type="ECO:0000256" key="2">
    <source>
        <dbReference type="SAM" id="MobiDB-lite"/>
    </source>
</evidence>
<reference evidence="3" key="1">
    <citation type="journal article" date="2022" name="Int. J. Mol. Sci.">
        <title>Draft Genome of Tanacetum Coccineum: Genomic Comparison of Closely Related Tanacetum-Family Plants.</title>
        <authorList>
            <person name="Yamashiro T."/>
            <person name="Shiraishi A."/>
            <person name="Nakayama K."/>
            <person name="Satake H."/>
        </authorList>
    </citation>
    <scope>NUCLEOTIDE SEQUENCE</scope>
</reference>
<dbReference type="Proteomes" id="UP001151760">
    <property type="component" value="Unassembled WGS sequence"/>
</dbReference>
<feature type="compositionally biased region" description="Polar residues" evidence="2">
    <location>
        <begin position="48"/>
        <end position="59"/>
    </location>
</feature>
<feature type="compositionally biased region" description="Basic and acidic residues" evidence="2">
    <location>
        <begin position="273"/>
        <end position="290"/>
    </location>
</feature>
<gene>
    <name evidence="3" type="ORF">Tco_0656771</name>
</gene>
<evidence type="ECO:0000313" key="4">
    <source>
        <dbReference type="Proteomes" id="UP001151760"/>
    </source>
</evidence>
<evidence type="ECO:0000313" key="3">
    <source>
        <dbReference type="EMBL" id="GJS61987.1"/>
    </source>
</evidence>
<feature type="compositionally biased region" description="Basic and acidic residues" evidence="2">
    <location>
        <begin position="305"/>
        <end position="320"/>
    </location>
</feature>
<feature type="coiled-coil region" evidence="1">
    <location>
        <begin position="333"/>
        <end position="363"/>
    </location>
</feature>
<comment type="caution">
    <text evidence="3">The sequence shown here is derived from an EMBL/GenBank/DDBJ whole genome shotgun (WGS) entry which is preliminary data.</text>
</comment>
<proteinExistence type="predicted"/>
<feature type="region of interest" description="Disordered" evidence="2">
    <location>
        <begin position="273"/>
        <end position="320"/>
    </location>
</feature>
<reference evidence="3" key="2">
    <citation type="submission" date="2022-01" db="EMBL/GenBank/DDBJ databases">
        <authorList>
            <person name="Yamashiro T."/>
            <person name="Shiraishi A."/>
            <person name="Satake H."/>
            <person name="Nakayama K."/>
        </authorList>
    </citation>
    <scope>NUCLEOTIDE SEQUENCE</scope>
</reference>
<keyword evidence="4" id="KW-1185">Reference proteome</keyword>
<accession>A0ABQ4XA39</accession>